<feature type="transmembrane region" description="Helical" evidence="6">
    <location>
        <begin position="7"/>
        <end position="25"/>
    </location>
</feature>
<comment type="similarity">
    <text evidence="2">Belongs to the EamA transporter family.</text>
</comment>
<feature type="domain" description="EamA" evidence="7">
    <location>
        <begin position="150"/>
        <end position="287"/>
    </location>
</feature>
<organism evidence="8 9">
    <name type="scientific">Sediminicola arcticus</name>
    <dbReference type="NCBI Taxonomy" id="1574308"/>
    <lineage>
        <taxon>Bacteria</taxon>
        <taxon>Pseudomonadati</taxon>
        <taxon>Bacteroidota</taxon>
        <taxon>Flavobacteriia</taxon>
        <taxon>Flavobacteriales</taxon>
        <taxon>Flavobacteriaceae</taxon>
        <taxon>Sediminicola</taxon>
    </lineage>
</organism>
<sequence length="296" mass="32485">MSEQTRKWFYLILLSLIWGSSFILIKKALVGLSPVQVGGLRIVFAGSFLMLIGFKSLKVITASEWKWIAAAGFLSSFFPPFLFALAQTEIDSGVTAIFNSLVPLNTAVIGTLLFGAIITKRQVVGIFIGLLGTFALIAAGMEFSPNQNYWYAIFILLSAMGYAFNINIIKKHLSHLSPLAVTAGSFAMVIVPAFIILIYSGFFTEVWSNDAMHLPMAYIFILGIVGTAIANLFFNKLIRIASPVFAASVTYVLPLVAVLWGVWDGEKLNMYQLIGALIILLGVWMVNKKRKAPKTV</sequence>
<dbReference type="InterPro" id="IPR000620">
    <property type="entry name" value="EamA_dom"/>
</dbReference>
<feature type="transmembrane region" description="Helical" evidence="6">
    <location>
        <begin position="180"/>
        <end position="202"/>
    </location>
</feature>
<comment type="subcellular location">
    <subcellularLocation>
        <location evidence="1">Membrane</location>
        <topology evidence="1">Multi-pass membrane protein</topology>
    </subcellularLocation>
</comment>
<evidence type="ECO:0000313" key="8">
    <source>
        <dbReference type="EMBL" id="MET6989282.1"/>
    </source>
</evidence>
<feature type="transmembrane region" description="Helical" evidence="6">
    <location>
        <begin position="241"/>
        <end position="263"/>
    </location>
</feature>
<feature type="domain" description="EamA" evidence="7">
    <location>
        <begin position="9"/>
        <end position="136"/>
    </location>
</feature>
<dbReference type="PANTHER" id="PTHR32322">
    <property type="entry name" value="INNER MEMBRANE TRANSPORTER"/>
    <property type="match status" value="1"/>
</dbReference>
<dbReference type="Pfam" id="PF00892">
    <property type="entry name" value="EamA"/>
    <property type="match status" value="2"/>
</dbReference>
<feature type="transmembrane region" description="Helical" evidence="6">
    <location>
        <begin position="214"/>
        <end position="234"/>
    </location>
</feature>
<keyword evidence="9" id="KW-1185">Reference proteome</keyword>
<evidence type="ECO:0000256" key="1">
    <source>
        <dbReference type="ARBA" id="ARBA00004141"/>
    </source>
</evidence>
<evidence type="ECO:0000256" key="2">
    <source>
        <dbReference type="ARBA" id="ARBA00007362"/>
    </source>
</evidence>
<feature type="transmembrane region" description="Helical" evidence="6">
    <location>
        <begin position="97"/>
        <end position="116"/>
    </location>
</feature>
<keyword evidence="5 6" id="KW-0472">Membrane</keyword>
<dbReference type="Proteomes" id="UP001549799">
    <property type="component" value="Unassembled WGS sequence"/>
</dbReference>
<evidence type="ECO:0000256" key="6">
    <source>
        <dbReference type="SAM" id="Phobius"/>
    </source>
</evidence>
<feature type="transmembrane region" description="Helical" evidence="6">
    <location>
        <begin position="123"/>
        <end position="143"/>
    </location>
</feature>
<dbReference type="RefSeq" id="WP_354613648.1">
    <property type="nucleotide sequence ID" value="NZ_JBEXAE010000001.1"/>
</dbReference>
<keyword evidence="3 6" id="KW-0812">Transmembrane</keyword>
<dbReference type="InterPro" id="IPR037185">
    <property type="entry name" value="EmrE-like"/>
</dbReference>
<accession>A0ABV2SRE9</accession>
<feature type="transmembrane region" description="Helical" evidence="6">
    <location>
        <begin position="67"/>
        <end position="85"/>
    </location>
</feature>
<dbReference type="PANTHER" id="PTHR32322:SF2">
    <property type="entry name" value="EAMA DOMAIN-CONTAINING PROTEIN"/>
    <property type="match status" value="1"/>
</dbReference>
<dbReference type="EMBL" id="JBEXAE010000001">
    <property type="protein sequence ID" value="MET6989282.1"/>
    <property type="molecule type" value="Genomic_DNA"/>
</dbReference>
<dbReference type="InterPro" id="IPR050638">
    <property type="entry name" value="AA-Vitamin_Transporters"/>
</dbReference>
<dbReference type="SUPFAM" id="SSF103481">
    <property type="entry name" value="Multidrug resistance efflux transporter EmrE"/>
    <property type="match status" value="2"/>
</dbReference>
<reference evidence="8 9" key="1">
    <citation type="submission" date="2024-07" db="EMBL/GenBank/DDBJ databases">
        <title>The genome sequence of type strain Sediminicola arcticus GDMCC 1.2805.</title>
        <authorList>
            <person name="Liu Y."/>
        </authorList>
    </citation>
    <scope>NUCLEOTIDE SEQUENCE [LARGE SCALE GENOMIC DNA]</scope>
    <source>
        <strain evidence="8 9">GDMCC 1.2805</strain>
    </source>
</reference>
<evidence type="ECO:0000259" key="7">
    <source>
        <dbReference type="Pfam" id="PF00892"/>
    </source>
</evidence>
<feature type="transmembrane region" description="Helical" evidence="6">
    <location>
        <begin position="269"/>
        <end position="286"/>
    </location>
</feature>
<gene>
    <name evidence="8" type="ORF">ABXZ36_01315</name>
</gene>
<name>A0ABV2SRE9_9FLAO</name>
<evidence type="ECO:0000313" key="9">
    <source>
        <dbReference type="Proteomes" id="UP001549799"/>
    </source>
</evidence>
<comment type="caution">
    <text evidence="8">The sequence shown here is derived from an EMBL/GenBank/DDBJ whole genome shotgun (WGS) entry which is preliminary data.</text>
</comment>
<evidence type="ECO:0000256" key="5">
    <source>
        <dbReference type="ARBA" id="ARBA00023136"/>
    </source>
</evidence>
<feature type="transmembrane region" description="Helical" evidence="6">
    <location>
        <begin position="149"/>
        <end position="168"/>
    </location>
</feature>
<keyword evidence="4 6" id="KW-1133">Transmembrane helix</keyword>
<feature type="transmembrane region" description="Helical" evidence="6">
    <location>
        <begin position="37"/>
        <end position="55"/>
    </location>
</feature>
<evidence type="ECO:0000256" key="4">
    <source>
        <dbReference type="ARBA" id="ARBA00022989"/>
    </source>
</evidence>
<proteinExistence type="inferred from homology"/>
<protein>
    <submittedName>
        <fullName evidence="8">EamA family transporter</fullName>
    </submittedName>
</protein>
<evidence type="ECO:0000256" key="3">
    <source>
        <dbReference type="ARBA" id="ARBA00022692"/>
    </source>
</evidence>